<dbReference type="EMBL" id="JAJSOF020000009">
    <property type="protein sequence ID" value="KAJ4445614.1"/>
    <property type="molecule type" value="Genomic_DNA"/>
</dbReference>
<protein>
    <submittedName>
        <fullName evidence="2">Uncharacterized protein</fullName>
    </submittedName>
</protein>
<keyword evidence="3" id="KW-1185">Reference proteome</keyword>
<dbReference type="Proteomes" id="UP001148838">
    <property type="component" value="Unassembled WGS sequence"/>
</dbReference>
<evidence type="ECO:0000313" key="2">
    <source>
        <dbReference type="EMBL" id="KAJ4445614.1"/>
    </source>
</evidence>
<evidence type="ECO:0000313" key="3">
    <source>
        <dbReference type="Proteomes" id="UP001148838"/>
    </source>
</evidence>
<comment type="caution">
    <text evidence="2">The sequence shown here is derived from an EMBL/GenBank/DDBJ whole genome shotgun (WGS) entry which is preliminary data.</text>
</comment>
<feature type="compositionally biased region" description="Basic and acidic residues" evidence="1">
    <location>
        <begin position="193"/>
        <end position="204"/>
    </location>
</feature>
<organism evidence="2 3">
    <name type="scientific">Periplaneta americana</name>
    <name type="common">American cockroach</name>
    <name type="synonym">Blatta americana</name>
    <dbReference type="NCBI Taxonomy" id="6978"/>
    <lineage>
        <taxon>Eukaryota</taxon>
        <taxon>Metazoa</taxon>
        <taxon>Ecdysozoa</taxon>
        <taxon>Arthropoda</taxon>
        <taxon>Hexapoda</taxon>
        <taxon>Insecta</taxon>
        <taxon>Pterygota</taxon>
        <taxon>Neoptera</taxon>
        <taxon>Polyneoptera</taxon>
        <taxon>Dictyoptera</taxon>
        <taxon>Blattodea</taxon>
        <taxon>Blattoidea</taxon>
        <taxon>Blattidae</taxon>
        <taxon>Blattinae</taxon>
        <taxon>Periplaneta</taxon>
    </lineage>
</organism>
<sequence length="460" mass="51940">MWNDLRKSEVVWYQSIWHVPRRPSFVYLASTAAYKTNEPRSVHSNIATQCVQLCYPAQKSSLLYEVYTKRFDKRGGVVADYVAGIRRVCDRNFALWGSLDLAQRYMDRAACSVLPVPNYGYEYSVAMALANNSPYRIFLDHRRNDEGTPDSLVQAQSSGEEHVVQRQPKTSDASTGYLRSGDHPGDCDAATGDGDHALPQNKEKCNHHHHVDRETANHAPLDSQPQLSSHNSTTEYFYSLTNKPCIVFIRDLCRVETENVTNKPPTTLPAAATTEAYENLLIEILQKRKEVEEEFYTTSAMTDKSWEGANQQMRNVVIRLAVHGFHHKVCAIDRFHEVSENCICKLCGEKCGKYHVLNCKKNAKTRRVELSRLRRCGYKLRSRRNDSSLQFPVFSYSVSEKARASKPVLCAGVRFECASATVSASEGLSSSAVDRSWRDLSSSAVDRSWRDPSSSTVNCL</sequence>
<name>A0ABQ8TGB1_PERAM</name>
<feature type="region of interest" description="Disordered" evidence="1">
    <location>
        <begin position="141"/>
        <end position="230"/>
    </location>
</feature>
<reference evidence="2 3" key="1">
    <citation type="journal article" date="2022" name="Allergy">
        <title>Genome assembly and annotation of Periplaneta americana reveal a comprehensive cockroach allergen profile.</title>
        <authorList>
            <person name="Wang L."/>
            <person name="Xiong Q."/>
            <person name="Saelim N."/>
            <person name="Wang L."/>
            <person name="Nong W."/>
            <person name="Wan A.T."/>
            <person name="Shi M."/>
            <person name="Liu X."/>
            <person name="Cao Q."/>
            <person name="Hui J.H.L."/>
            <person name="Sookrung N."/>
            <person name="Leung T.F."/>
            <person name="Tungtrongchitr A."/>
            <person name="Tsui S.K.W."/>
        </authorList>
    </citation>
    <scope>NUCLEOTIDE SEQUENCE [LARGE SCALE GENOMIC DNA]</scope>
    <source>
        <strain evidence="2">PWHHKU_190912</strain>
    </source>
</reference>
<gene>
    <name evidence="2" type="ORF">ANN_12296</name>
</gene>
<evidence type="ECO:0000256" key="1">
    <source>
        <dbReference type="SAM" id="MobiDB-lite"/>
    </source>
</evidence>
<accession>A0ABQ8TGB1</accession>
<proteinExistence type="predicted"/>